<feature type="compositionally biased region" description="Low complexity" evidence="4">
    <location>
        <begin position="224"/>
        <end position="249"/>
    </location>
</feature>
<keyword evidence="3" id="KW-0560">Oxidoreductase</keyword>
<evidence type="ECO:0000256" key="1">
    <source>
        <dbReference type="ARBA" id="ARBA00006484"/>
    </source>
</evidence>
<dbReference type="GO" id="GO:0016491">
    <property type="term" value="F:oxidoreductase activity"/>
    <property type="evidence" value="ECO:0007669"/>
    <property type="project" value="UniProtKB-KW"/>
</dbReference>
<dbReference type="OrthoDB" id="191979at2759"/>
<evidence type="ECO:0000256" key="3">
    <source>
        <dbReference type="ARBA" id="ARBA00023002"/>
    </source>
</evidence>
<dbReference type="EMBL" id="AZGZ01000005">
    <property type="protein sequence ID" value="KZZ95214.1"/>
    <property type="molecule type" value="Genomic_DNA"/>
</dbReference>
<dbReference type="SUPFAM" id="SSF51735">
    <property type="entry name" value="NAD(P)-binding Rossmann-fold domains"/>
    <property type="match status" value="1"/>
</dbReference>
<keyword evidence="5" id="KW-0812">Transmembrane</keyword>
<dbReference type="PANTHER" id="PTHR24320:SF285">
    <property type="entry name" value="RETINOL DEHYDROGENASE 14"/>
    <property type="match status" value="1"/>
</dbReference>
<accession>A0A168BEZ0</accession>
<dbReference type="Proteomes" id="UP000242877">
    <property type="component" value="Unassembled WGS sequence"/>
</dbReference>
<reference evidence="6 7" key="1">
    <citation type="journal article" date="2016" name="Genome Biol. Evol.">
        <title>Divergent and convergent evolution of fungal pathogenicity.</title>
        <authorList>
            <person name="Shang Y."/>
            <person name="Xiao G."/>
            <person name="Zheng P."/>
            <person name="Cen K."/>
            <person name="Zhan S."/>
            <person name="Wang C."/>
        </authorList>
    </citation>
    <scope>NUCLEOTIDE SEQUENCE [LARGE SCALE GENOMIC DNA]</scope>
    <source>
        <strain evidence="6 7">ARSEF 7405</strain>
    </source>
</reference>
<evidence type="ECO:0000256" key="2">
    <source>
        <dbReference type="ARBA" id="ARBA00022857"/>
    </source>
</evidence>
<protein>
    <submittedName>
        <fullName evidence="6">NAD(P)-binding domain protein</fullName>
    </submittedName>
</protein>
<keyword evidence="7" id="KW-1185">Reference proteome</keyword>
<dbReference type="InterPro" id="IPR002347">
    <property type="entry name" value="SDR_fam"/>
</dbReference>
<evidence type="ECO:0000313" key="6">
    <source>
        <dbReference type="EMBL" id="KZZ95214.1"/>
    </source>
</evidence>
<keyword evidence="2" id="KW-0521">NADP</keyword>
<gene>
    <name evidence="6" type="ORF">AAP_01702</name>
</gene>
<name>A0A168BEZ0_9EURO</name>
<dbReference type="InterPro" id="IPR036291">
    <property type="entry name" value="NAD(P)-bd_dom_sf"/>
</dbReference>
<keyword evidence="5" id="KW-0472">Membrane</keyword>
<keyword evidence="5" id="KW-1133">Transmembrane helix</keyword>
<sequence length="488" mass="54776">MPVNIISTAFVKGLDAVPHIDQFAKVTLCISSTYLLKRYFNGTKSKADKPMASKVIMVTGGTSGIGAEVVRELAKRGAQVIILTQHAPSDPFLVDYIEDLRRETENQLVYAEQCDLASLYSVRKFATRWIDNKPVRRLDMLVLCGNVVNPSKKPKWTIDGLDEEWQINYLANYHLLSILSPALRAQPPDRDVRVIISTCSSYIGGTLDFKTLDARTMPQRKTQTKSSSTTATTKNTSSPSTTTKVTPKSEASKNKKKKQPTKSTFKPYTPKPRVSNMYSTSKLALMIFAHAFQQHLESFDRPDKHVNNAQVHIVDPGFTRTPGMRRYLTGGSLWSLLLYLITWPIWWLFLKDPIQGAQSILTACMDDGLSAEAIHAAGAAEKLGMTREEIEAQPYKPGQGVSGLKIIKECRERDIARREIGDLEVSKKLWEYSQKQIEEKEKEGAILRALEKRERELLEAQEKAKAESTAVKEKTPGSRRSRKAEGDK</sequence>
<evidence type="ECO:0000313" key="7">
    <source>
        <dbReference type="Proteomes" id="UP000242877"/>
    </source>
</evidence>
<dbReference type="VEuPathDB" id="FungiDB:AAP_01702"/>
<dbReference type="AlphaFoldDB" id="A0A168BEZ0"/>
<proteinExistence type="inferred from homology"/>
<comment type="caution">
    <text evidence="6">The sequence shown here is derived from an EMBL/GenBank/DDBJ whole genome shotgun (WGS) entry which is preliminary data.</text>
</comment>
<evidence type="ECO:0000256" key="5">
    <source>
        <dbReference type="SAM" id="Phobius"/>
    </source>
</evidence>
<dbReference type="PANTHER" id="PTHR24320">
    <property type="entry name" value="RETINOL DEHYDROGENASE"/>
    <property type="match status" value="1"/>
</dbReference>
<dbReference type="Pfam" id="PF00106">
    <property type="entry name" value="adh_short"/>
    <property type="match status" value="1"/>
</dbReference>
<comment type="similarity">
    <text evidence="1">Belongs to the short-chain dehydrogenases/reductases (SDR) family.</text>
</comment>
<feature type="transmembrane region" description="Helical" evidence="5">
    <location>
        <begin position="327"/>
        <end position="349"/>
    </location>
</feature>
<feature type="region of interest" description="Disordered" evidence="4">
    <location>
        <begin position="459"/>
        <end position="488"/>
    </location>
</feature>
<feature type="region of interest" description="Disordered" evidence="4">
    <location>
        <begin position="214"/>
        <end position="273"/>
    </location>
</feature>
<dbReference type="Gene3D" id="3.40.50.720">
    <property type="entry name" value="NAD(P)-binding Rossmann-like Domain"/>
    <property type="match status" value="1"/>
</dbReference>
<dbReference type="PRINTS" id="PR00081">
    <property type="entry name" value="GDHRDH"/>
</dbReference>
<evidence type="ECO:0000256" key="4">
    <source>
        <dbReference type="SAM" id="MobiDB-lite"/>
    </source>
</evidence>
<organism evidence="6 7">
    <name type="scientific">Ascosphaera apis ARSEF 7405</name>
    <dbReference type="NCBI Taxonomy" id="392613"/>
    <lineage>
        <taxon>Eukaryota</taxon>
        <taxon>Fungi</taxon>
        <taxon>Dikarya</taxon>
        <taxon>Ascomycota</taxon>
        <taxon>Pezizomycotina</taxon>
        <taxon>Eurotiomycetes</taxon>
        <taxon>Eurotiomycetidae</taxon>
        <taxon>Onygenales</taxon>
        <taxon>Ascosphaeraceae</taxon>
        <taxon>Ascosphaera</taxon>
    </lineage>
</organism>
<feature type="compositionally biased region" description="Basic and acidic residues" evidence="4">
    <location>
        <begin position="459"/>
        <end position="476"/>
    </location>
</feature>